<dbReference type="EMBL" id="JAACXV010000374">
    <property type="protein sequence ID" value="KAF7279127.1"/>
    <property type="molecule type" value="Genomic_DNA"/>
</dbReference>
<sequence>MQPTTSPLPQLSLSLFRRQRCVSPNYSASMATNVDNKKITTGQDRVMNSGLAITALSVHIPSILGLITVPAAEQCQHRDRAGNRRRVIGQRDW</sequence>
<comment type="caution">
    <text evidence="1">The sequence shown here is derived from an EMBL/GenBank/DDBJ whole genome shotgun (WGS) entry which is preliminary data.</text>
</comment>
<keyword evidence="2" id="KW-1185">Reference proteome</keyword>
<proteinExistence type="predicted"/>
<dbReference type="AlphaFoldDB" id="A0A834IHI2"/>
<accession>A0A834IHI2</accession>
<evidence type="ECO:0000313" key="1">
    <source>
        <dbReference type="EMBL" id="KAF7279127.1"/>
    </source>
</evidence>
<gene>
    <name evidence="1" type="ORF">GWI33_007541</name>
</gene>
<organism evidence="1 2">
    <name type="scientific">Rhynchophorus ferrugineus</name>
    <name type="common">Red palm weevil</name>
    <name type="synonym">Curculio ferrugineus</name>
    <dbReference type="NCBI Taxonomy" id="354439"/>
    <lineage>
        <taxon>Eukaryota</taxon>
        <taxon>Metazoa</taxon>
        <taxon>Ecdysozoa</taxon>
        <taxon>Arthropoda</taxon>
        <taxon>Hexapoda</taxon>
        <taxon>Insecta</taxon>
        <taxon>Pterygota</taxon>
        <taxon>Neoptera</taxon>
        <taxon>Endopterygota</taxon>
        <taxon>Coleoptera</taxon>
        <taxon>Polyphaga</taxon>
        <taxon>Cucujiformia</taxon>
        <taxon>Curculionidae</taxon>
        <taxon>Dryophthorinae</taxon>
        <taxon>Rhynchophorus</taxon>
    </lineage>
</organism>
<evidence type="ECO:0000313" key="2">
    <source>
        <dbReference type="Proteomes" id="UP000625711"/>
    </source>
</evidence>
<protein>
    <submittedName>
        <fullName evidence="1">Uncharacterized protein</fullName>
    </submittedName>
</protein>
<dbReference type="Proteomes" id="UP000625711">
    <property type="component" value="Unassembled WGS sequence"/>
</dbReference>
<name>A0A834IHI2_RHYFE</name>
<reference evidence="1" key="1">
    <citation type="submission" date="2020-08" db="EMBL/GenBank/DDBJ databases">
        <title>Genome sequencing and assembly of the red palm weevil Rhynchophorus ferrugineus.</title>
        <authorList>
            <person name="Dias G.B."/>
            <person name="Bergman C.M."/>
            <person name="Manee M."/>
        </authorList>
    </citation>
    <scope>NUCLEOTIDE SEQUENCE</scope>
    <source>
        <strain evidence="1">AA-2017</strain>
        <tissue evidence="1">Whole larva</tissue>
    </source>
</reference>